<reference evidence="1 2" key="1">
    <citation type="journal article" date="2012" name="J. Bacteriol.">
        <title>Draft Genome Sequence of Cecembia lonarensis Strain LW9T, Isolated from Lonar Lake, a Haloalkaline Lake in India.</title>
        <authorList>
            <person name="Shivaji S."/>
            <person name="Ara S."/>
            <person name="Singh A."/>
            <person name="Pinnaka A.K."/>
        </authorList>
    </citation>
    <scope>NUCLEOTIDE SEQUENCE [LARGE SCALE GENOMIC DNA]</scope>
    <source>
        <strain evidence="1 2">LW9</strain>
    </source>
</reference>
<evidence type="ECO:0000313" key="2">
    <source>
        <dbReference type="Proteomes" id="UP000004478"/>
    </source>
</evidence>
<accession>K1KTU6</accession>
<sequence>MEPTIDTKPSYFHERIFNQLGFSENDITHQFPMFDNGVAVDVPRKFTYFEQEEKGIKINYPSLFGSHYTYGKNGINPGEEELKWGKHFYRIRLEKPYTFLKNGKEEIQRYSQPKKSSIFPFITPGVFNKYLTKEQIKTLVLVEGEFKAFKAWFEKSKLEGFESLEFLGIPSIHGFKGGGINGNLIHEDILKILIECQVENVVFLTDADTFIVKWEKEKELTTRLKAFSSAVTNFREEISNQVEQKQINKVYFMALRPEYNTNETKGLDDILISKPNDGKEIFSQLLKFNQAFDFFKTVDITENQFSKNLDKEFGLDHVENFYKRYGFSIGDKQFVYKNLVYEKQEEGLKKLGHKEAEKYVRIGITYFKHVKHIDRNGNESTSLEKWSKQEIKEDFKKISFIYF</sequence>
<dbReference type="AlphaFoldDB" id="K1KTU6"/>
<dbReference type="RefSeq" id="WP_009186795.1">
    <property type="nucleotide sequence ID" value="NZ_AMGM01000107.1"/>
</dbReference>
<dbReference type="Proteomes" id="UP000004478">
    <property type="component" value="Unassembled WGS sequence"/>
</dbReference>
<comment type="caution">
    <text evidence="1">The sequence shown here is derived from an EMBL/GenBank/DDBJ whole genome shotgun (WGS) entry which is preliminary data.</text>
</comment>
<gene>
    <name evidence="1" type="ORF">B879_03779</name>
</gene>
<dbReference type="OrthoDB" id="608366at2"/>
<organism evidence="1 2">
    <name type="scientific">Cecembia lonarensis (strain CCUG 58316 / KCTC 22772 / LW9)</name>
    <dbReference type="NCBI Taxonomy" id="1225176"/>
    <lineage>
        <taxon>Bacteria</taxon>
        <taxon>Pseudomonadati</taxon>
        <taxon>Bacteroidota</taxon>
        <taxon>Cytophagia</taxon>
        <taxon>Cytophagales</taxon>
        <taxon>Cyclobacteriaceae</taxon>
        <taxon>Cecembia</taxon>
    </lineage>
</organism>
<evidence type="ECO:0000313" key="1">
    <source>
        <dbReference type="EMBL" id="EKB47620.1"/>
    </source>
</evidence>
<name>K1KTU6_CECL9</name>
<protein>
    <recommendedName>
        <fullName evidence="3">DUF3854 domain-containing protein</fullName>
    </recommendedName>
</protein>
<keyword evidence="2" id="KW-1185">Reference proteome</keyword>
<proteinExistence type="predicted"/>
<dbReference type="EMBL" id="AMGM01000107">
    <property type="protein sequence ID" value="EKB47620.1"/>
    <property type="molecule type" value="Genomic_DNA"/>
</dbReference>
<evidence type="ECO:0008006" key="3">
    <source>
        <dbReference type="Google" id="ProtNLM"/>
    </source>
</evidence>